<dbReference type="InterPro" id="IPR044822">
    <property type="entry name" value="Myb_DNA-bind_4"/>
</dbReference>
<evidence type="ECO:0000313" key="3">
    <source>
        <dbReference type="EMBL" id="POG58376.1"/>
    </source>
</evidence>
<keyword evidence="4" id="KW-1185">Reference proteome</keyword>
<protein>
    <recommendedName>
        <fullName evidence="2">Myb/SANT-like DNA-binding domain-containing protein</fullName>
    </recommendedName>
</protein>
<feature type="compositionally biased region" description="Low complexity" evidence="1">
    <location>
        <begin position="176"/>
        <end position="185"/>
    </location>
</feature>
<organism evidence="3 4">
    <name type="scientific">Rhizophagus irregularis (strain DAOM 181602 / DAOM 197198 / MUCL 43194)</name>
    <name type="common">Arbuscular mycorrhizal fungus</name>
    <name type="synonym">Glomus intraradices</name>
    <dbReference type="NCBI Taxonomy" id="747089"/>
    <lineage>
        <taxon>Eukaryota</taxon>
        <taxon>Fungi</taxon>
        <taxon>Fungi incertae sedis</taxon>
        <taxon>Mucoromycota</taxon>
        <taxon>Glomeromycotina</taxon>
        <taxon>Glomeromycetes</taxon>
        <taxon>Glomerales</taxon>
        <taxon>Glomeraceae</taxon>
        <taxon>Rhizophagus</taxon>
    </lineage>
</organism>
<feature type="region of interest" description="Disordered" evidence="1">
    <location>
        <begin position="159"/>
        <end position="195"/>
    </location>
</feature>
<dbReference type="AlphaFoldDB" id="A0A2P4NZ01"/>
<evidence type="ECO:0000259" key="2">
    <source>
        <dbReference type="Pfam" id="PF13837"/>
    </source>
</evidence>
<feature type="compositionally biased region" description="Basic residues" evidence="1">
    <location>
        <begin position="163"/>
        <end position="173"/>
    </location>
</feature>
<reference evidence="3 4" key="2">
    <citation type="journal article" date="2018" name="New Phytol.">
        <title>High intraspecific genome diversity in the model arbuscular mycorrhizal symbiont Rhizophagus irregularis.</title>
        <authorList>
            <person name="Chen E.C.H."/>
            <person name="Morin E."/>
            <person name="Beaudet D."/>
            <person name="Noel J."/>
            <person name="Yildirir G."/>
            <person name="Ndikumana S."/>
            <person name="Charron P."/>
            <person name="St-Onge C."/>
            <person name="Giorgi J."/>
            <person name="Kruger M."/>
            <person name="Marton T."/>
            <person name="Ropars J."/>
            <person name="Grigoriev I.V."/>
            <person name="Hainaut M."/>
            <person name="Henrissat B."/>
            <person name="Roux C."/>
            <person name="Martin F."/>
            <person name="Corradi N."/>
        </authorList>
    </citation>
    <scope>NUCLEOTIDE SEQUENCE [LARGE SCALE GENOMIC DNA]</scope>
    <source>
        <strain evidence="3 4">DAOM 197198</strain>
    </source>
</reference>
<reference evidence="3 4" key="1">
    <citation type="journal article" date="2013" name="Proc. Natl. Acad. Sci. U.S.A.">
        <title>Genome of an arbuscular mycorrhizal fungus provides insight into the oldest plant symbiosis.</title>
        <authorList>
            <person name="Tisserant E."/>
            <person name="Malbreil M."/>
            <person name="Kuo A."/>
            <person name="Kohler A."/>
            <person name="Symeonidi A."/>
            <person name="Balestrini R."/>
            <person name="Charron P."/>
            <person name="Duensing N."/>
            <person name="Frei Dit Frey N."/>
            <person name="Gianinazzi-Pearson V."/>
            <person name="Gilbert L.B."/>
            <person name="Handa Y."/>
            <person name="Herr J.R."/>
            <person name="Hijri M."/>
            <person name="Koul R."/>
            <person name="Kawaguchi M."/>
            <person name="Krajinski F."/>
            <person name="Lammers P.J."/>
            <person name="Masclaux F.G."/>
            <person name="Murat C."/>
            <person name="Morin E."/>
            <person name="Ndikumana S."/>
            <person name="Pagni M."/>
            <person name="Petitpierre D."/>
            <person name="Requena N."/>
            <person name="Rosikiewicz P."/>
            <person name="Riley R."/>
            <person name="Saito K."/>
            <person name="San Clemente H."/>
            <person name="Shapiro H."/>
            <person name="van Tuinen D."/>
            <person name="Becard G."/>
            <person name="Bonfante P."/>
            <person name="Paszkowski U."/>
            <person name="Shachar-Hill Y.Y."/>
            <person name="Tuskan G.A."/>
            <person name="Young P.W."/>
            <person name="Sanders I.R."/>
            <person name="Henrissat B."/>
            <person name="Rensing S.A."/>
            <person name="Grigoriev I.V."/>
            <person name="Corradi N."/>
            <person name="Roux C."/>
            <person name="Martin F."/>
        </authorList>
    </citation>
    <scope>NUCLEOTIDE SEQUENCE [LARGE SCALE GENOMIC DNA]</scope>
    <source>
        <strain evidence="3 4">DAOM 197198</strain>
    </source>
</reference>
<proteinExistence type="predicted"/>
<name>A0A2P4NZ01_RHIID</name>
<dbReference type="Gene3D" id="1.10.10.60">
    <property type="entry name" value="Homeodomain-like"/>
    <property type="match status" value="1"/>
</dbReference>
<accession>A0A2P4NZ01</accession>
<dbReference type="Pfam" id="PF13837">
    <property type="entry name" value="Myb_DNA-bind_4"/>
    <property type="match status" value="1"/>
</dbReference>
<gene>
    <name evidence="3" type="ORF">GLOIN_2v1488640</name>
</gene>
<dbReference type="EMBL" id="AUPC02000537">
    <property type="protein sequence ID" value="POG58376.1"/>
    <property type="molecule type" value="Genomic_DNA"/>
</dbReference>
<feature type="domain" description="Myb/SANT-like DNA-binding" evidence="2">
    <location>
        <begin position="49"/>
        <end position="116"/>
    </location>
</feature>
<dbReference type="Proteomes" id="UP000018888">
    <property type="component" value="Unassembled WGS sequence"/>
</dbReference>
<comment type="caution">
    <text evidence="3">The sequence shown here is derived from an EMBL/GenBank/DDBJ whole genome shotgun (WGS) entry which is preliminary data.</text>
</comment>
<evidence type="ECO:0000256" key="1">
    <source>
        <dbReference type="SAM" id="MobiDB-lite"/>
    </source>
</evidence>
<feature type="compositionally biased region" description="Basic and acidic residues" evidence="1">
    <location>
        <begin position="186"/>
        <end position="195"/>
    </location>
</feature>
<sequence length="195" mass="22440">MFPNILNNFLTKFQTMSSSSTDSTTVNNTNTINVNTTSIFDTITYSSGRVEWSDDQIAALIEQQRSRNFEYHYQIAGRSRKNFWNSVANKVNERCGSNYSGKQCQTKFNGLVTGYHDQLLVIANDLRGARSRAGAIFFEVMNTRFWEKPDDQFVQASIGINKTQRRRNRRNAHKSQNTQNTNTLNTEDRNVDNDE</sequence>
<evidence type="ECO:0000313" key="4">
    <source>
        <dbReference type="Proteomes" id="UP000018888"/>
    </source>
</evidence>